<dbReference type="Proteomes" id="UP000034457">
    <property type="component" value="Unassembled WGS sequence"/>
</dbReference>
<comment type="subcellular location">
    <subcellularLocation>
        <location evidence="1">Cytoplasm</location>
    </subcellularLocation>
</comment>
<evidence type="ECO:0000256" key="1">
    <source>
        <dbReference type="ARBA" id="ARBA00004496"/>
    </source>
</evidence>
<dbReference type="GO" id="GO:0006282">
    <property type="term" value="P:regulation of DNA repair"/>
    <property type="evidence" value="ECO:0007669"/>
    <property type="project" value="InterPro"/>
</dbReference>
<dbReference type="InterPro" id="IPR053926">
    <property type="entry name" value="RecX_HTH_1st"/>
</dbReference>
<dbReference type="InterPro" id="IPR003783">
    <property type="entry name" value="Regulatory_RecX"/>
</dbReference>
<protein>
    <recommendedName>
        <fullName evidence="3">Regulatory protein RecX</fullName>
    </recommendedName>
</protein>
<evidence type="ECO:0000313" key="8">
    <source>
        <dbReference type="Proteomes" id="UP000034457"/>
    </source>
</evidence>
<dbReference type="Pfam" id="PF02631">
    <property type="entry name" value="RecX_HTH2"/>
    <property type="match status" value="1"/>
</dbReference>
<reference evidence="7 8" key="1">
    <citation type="journal article" date="2015" name="Nature">
        <title>rRNA introns, odd ribosomes, and small enigmatic genomes across a large radiation of phyla.</title>
        <authorList>
            <person name="Brown C.T."/>
            <person name="Hug L.A."/>
            <person name="Thomas B.C."/>
            <person name="Sharon I."/>
            <person name="Castelle C.J."/>
            <person name="Singh A."/>
            <person name="Wilkins M.J."/>
            <person name="Williams K.H."/>
            <person name="Banfield J.F."/>
        </authorList>
    </citation>
    <scope>NUCLEOTIDE SEQUENCE [LARGE SCALE GENOMIC DNA]</scope>
</reference>
<feature type="domain" description="RecX second three-helical" evidence="5">
    <location>
        <begin position="73"/>
        <end position="112"/>
    </location>
</feature>
<dbReference type="PANTHER" id="PTHR33602:SF1">
    <property type="entry name" value="REGULATORY PROTEIN RECX FAMILY PROTEIN"/>
    <property type="match status" value="1"/>
</dbReference>
<evidence type="ECO:0000259" key="6">
    <source>
        <dbReference type="Pfam" id="PF21982"/>
    </source>
</evidence>
<dbReference type="GO" id="GO:0005737">
    <property type="term" value="C:cytoplasm"/>
    <property type="evidence" value="ECO:0007669"/>
    <property type="project" value="UniProtKB-SubCell"/>
</dbReference>
<accession>A0A0G0C2T7</accession>
<evidence type="ECO:0000256" key="2">
    <source>
        <dbReference type="ARBA" id="ARBA00009695"/>
    </source>
</evidence>
<name>A0A0G0C2T7_9BACT</name>
<evidence type="ECO:0000256" key="4">
    <source>
        <dbReference type="ARBA" id="ARBA00022490"/>
    </source>
</evidence>
<evidence type="ECO:0000259" key="5">
    <source>
        <dbReference type="Pfam" id="PF02631"/>
    </source>
</evidence>
<dbReference type="STRING" id="1618478.UR68_C0043G0003"/>
<dbReference type="AlphaFoldDB" id="A0A0G0C2T7"/>
<evidence type="ECO:0000313" key="7">
    <source>
        <dbReference type="EMBL" id="KKP70411.1"/>
    </source>
</evidence>
<dbReference type="InterPro" id="IPR036388">
    <property type="entry name" value="WH-like_DNA-bd_sf"/>
</dbReference>
<keyword evidence="4" id="KW-0963">Cytoplasm</keyword>
<sequence length="125" mass="15133">MRLSLRTFDLMDFMDLNEDLIPLLNKAYFFLKFRPRTEKEVRDYLYKKIRTTHWSRDGAEEVIKKLKDQELIDDKKFVDWFVRQRTTLKPKGQRLLTRELLQKGIAPELIEDYFSENSVDEETLA</sequence>
<comment type="caution">
    <text evidence="7">The sequence shown here is derived from an EMBL/GenBank/DDBJ whole genome shotgun (WGS) entry which is preliminary data.</text>
</comment>
<dbReference type="Gene3D" id="1.10.10.10">
    <property type="entry name" value="Winged helix-like DNA-binding domain superfamily/Winged helix DNA-binding domain"/>
    <property type="match status" value="2"/>
</dbReference>
<dbReference type="PANTHER" id="PTHR33602">
    <property type="entry name" value="REGULATORY PROTEIN RECX FAMILY PROTEIN"/>
    <property type="match status" value="1"/>
</dbReference>
<dbReference type="Pfam" id="PF21982">
    <property type="entry name" value="RecX_HTH1"/>
    <property type="match status" value="1"/>
</dbReference>
<feature type="domain" description="RecX first three-helical" evidence="6">
    <location>
        <begin position="25"/>
        <end position="48"/>
    </location>
</feature>
<gene>
    <name evidence="7" type="ORF">UR68_C0043G0003</name>
</gene>
<dbReference type="InterPro" id="IPR053924">
    <property type="entry name" value="RecX_HTH_2nd"/>
</dbReference>
<evidence type="ECO:0000256" key="3">
    <source>
        <dbReference type="ARBA" id="ARBA00018111"/>
    </source>
</evidence>
<organism evidence="7 8">
    <name type="scientific">Candidatus Roizmanbacteria bacterium GW2011_GWA2_35_19</name>
    <dbReference type="NCBI Taxonomy" id="1618478"/>
    <lineage>
        <taxon>Bacteria</taxon>
        <taxon>Candidatus Roizmaniibacteriota</taxon>
    </lineage>
</organism>
<comment type="similarity">
    <text evidence="2">Belongs to the RecX family.</text>
</comment>
<dbReference type="EMBL" id="LBQC01000043">
    <property type="protein sequence ID" value="KKP70411.1"/>
    <property type="molecule type" value="Genomic_DNA"/>
</dbReference>
<proteinExistence type="inferred from homology"/>